<dbReference type="EMBL" id="BK016011">
    <property type="protein sequence ID" value="DAF89488.1"/>
    <property type="molecule type" value="Genomic_DNA"/>
</dbReference>
<protein>
    <submittedName>
        <fullName evidence="1">Uncharacterized protein</fullName>
    </submittedName>
</protein>
<accession>A0A8S5U4T7</accession>
<sequence length="61" mass="7058">MSRTKNPQKLKAGDTIKCRDADDAIRMSKELLKAGIYTDFLYYKDGKRGLWLEVVKDYENG</sequence>
<evidence type="ECO:0000313" key="1">
    <source>
        <dbReference type="EMBL" id="DAF89488.1"/>
    </source>
</evidence>
<reference evidence="1" key="1">
    <citation type="journal article" date="2021" name="Proc. Natl. Acad. Sci. U.S.A.">
        <title>A Catalog of Tens of Thousands of Viruses from Human Metagenomes Reveals Hidden Associations with Chronic Diseases.</title>
        <authorList>
            <person name="Tisza M.J."/>
            <person name="Buck C.B."/>
        </authorList>
    </citation>
    <scope>NUCLEOTIDE SEQUENCE</scope>
    <source>
        <strain evidence="1">Cty4N14</strain>
    </source>
</reference>
<name>A0A8S5U4T7_9VIRU</name>
<organism evidence="1">
    <name type="scientific">Phage sp. cty4N14</name>
    <dbReference type="NCBI Taxonomy" id="2825799"/>
    <lineage>
        <taxon>Viruses</taxon>
    </lineage>
</organism>
<proteinExistence type="predicted"/>